<dbReference type="InterPro" id="IPR001296">
    <property type="entry name" value="Glyco_trans_1"/>
</dbReference>
<gene>
    <name evidence="4" type="ORF">SAMN02927903_00167</name>
</gene>
<evidence type="ECO:0000313" key="4">
    <source>
        <dbReference type="EMBL" id="SCX81863.1"/>
    </source>
</evidence>
<keyword evidence="5" id="KW-1185">Reference proteome</keyword>
<feature type="domain" description="Glycosyltransferase subfamily 4-like N-terminal" evidence="3">
    <location>
        <begin position="15"/>
        <end position="180"/>
    </location>
</feature>
<protein>
    <submittedName>
        <fullName evidence="4">Glycosyltransferase involved in cell wall bisynthesis</fullName>
    </submittedName>
</protein>
<dbReference type="PANTHER" id="PTHR46401:SF2">
    <property type="entry name" value="GLYCOSYLTRANSFERASE WBBK-RELATED"/>
    <property type="match status" value="1"/>
</dbReference>
<keyword evidence="1 4" id="KW-0808">Transferase</keyword>
<evidence type="ECO:0000313" key="5">
    <source>
        <dbReference type="Proteomes" id="UP000199354"/>
    </source>
</evidence>
<dbReference type="Pfam" id="PF13439">
    <property type="entry name" value="Glyco_transf_4"/>
    <property type="match status" value="1"/>
</dbReference>
<name>A0A1G5AVI6_9FLAO</name>
<dbReference type="GO" id="GO:0016757">
    <property type="term" value="F:glycosyltransferase activity"/>
    <property type="evidence" value="ECO:0007669"/>
    <property type="project" value="InterPro"/>
</dbReference>
<evidence type="ECO:0000259" key="2">
    <source>
        <dbReference type="Pfam" id="PF00534"/>
    </source>
</evidence>
<dbReference type="GO" id="GO:0009103">
    <property type="term" value="P:lipopolysaccharide biosynthetic process"/>
    <property type="evidence" value="ECO:0007669"/>
    <property type="project" value="TreeGrafter"/>
</dbReference>
<dbReference type="Pfam" id="PF00534">
    <property type="entry name" value="Glycos_transf_1"/>
    <property type="match status" value="1"/>
</dbReference>
<dbReference type="PANTHER" id="PTHR46401">
    <property type="entry name" value="GLYCOSYLTRANSFERASE WBBK-RELATED"/>
    <property type="match status" value="1"/>
</dbReference>
<dbReference type="AlphaFoldDB" id="A0A1G5AVI6"/>
<accession>A0A1G5AVI6</accession>
<dbReference type="EMBL" id="FMVF01000002">
    <property type="protein sequence ID" value="SCX81863.1"/>
    <property type="molecule type" value="Genomic_DNA"/>
</dbReference>
<evidence type="ECO:0000256" key="1">
    <source>
        <dbReference type="ARBA" id="ARBA00022679"/>
    </source>
</evidence>
<feature type="domain" description="Glycosyl transferase family 1" evidence="2">
    <location>
        <begin position="194"/>
        <end position="348"/>
    </location>
</feature>
<sequence length="375" mass="43012">MKLLLDPQAYNMQRFGGITRYHTEVLVELSKMGVSIECPVLFADNLHLKEHGLFQSQWSDVMRWRWLPKFVRKKIAKKFRRKNFKRTKEALKRQDYDVFVSTYYDPYFLDYIGDKPFVLTLHDMIHDLFPQYFTRDKNTVAWKKLLLEKATRVIAVSENSKRDALRIYPQLDPDKFDVVYLSQSIDTVSKVHVDLPQKFILFVGNRTIYKNFNFFIEAVAPLLKTDPDLFVVAAGGNGFEKDEADLLQKLGIAAQVIQQNFEDNELASYYGQAQCFVFPSEYEGFGIPVLEAMACGCPVVLAHHSSFPEVAGEAGVYFELHNADDLKDKVAQLLSDPALRADFSQKGLQRAAQFSWQKTAAGCLESYRKALAQKA</sequence>
<organism evidence="4 5">
    <name type="scientific">Flavobacterium caeni</name>
    <dbReference type="NCBI Taxonomy" id="490189"/>
    <lineage>
        <taxon>Bacteria</taxon>
        <taxon>Pseudomonadati</taxon>
        <taxon>Bacteroidota</taxon>
        <taxon>Flavobacteriia</taxon>
        <taxon>Flavobacteriales</taxon>
        <taxon>Flavobacteriaceae</taxon>
        <taxon>Flavobacterium</taxon>
    </lineage>
</organism>
<evidence type="ECO:0000259" key="3">
    <source>
        <dbReference type="Pfam" id="PF13439"/>
    </source>
</evidence>
<dbReference type="RefSeq" id="WP_170826760.1">
    <property type="nucleotide sequence ID" value="NZ_FMVF01000002.1"/>
</dbReference>
<dbReference type="SUPFAM" id="SSF53756">
    <property type="entry name" value="UDP-Glycosyltransferase/glycogen phosphorylase"/>
    <property type="match status" value="1"/>
</dbReference>
<dbReference type="CDD" id="cd03809">
    <property type="entry name" value="GT4_MtfB-like"/>
    <property type="match status" value="1"/>
</dbReference>
<dbReference type="Gene3D" id="3.40.50.2000">
    <property type="entry name" value="Glycogen Phosphorylase B"/>
    <property type="match status" value="2"/>
</dbReference>
<dbReference type="InterPro" id="IPR028098">
    <property type="entry name" value="Glyco_trans_4-like_N"/>
</dbReference>
<proteinExistence type="predicted"/>
<dbReference type="STRING" id="490189.SAMN02927903_00167"/>
<dbReference type="Proteomes" id="UP000199354">
    <property type="component" value="Unassembled WGS sequence"/>
</dbReference>
<reference evidence="4 5" key="1">
    <citation type="submission" date="2016-10" db="EMBL/GenBank/DDBJ databases">
        <authorList>
            <person name="de Groot N.N."/>
        </authorList>
    </citation>
    <scope>NUCLEOTIDE SEQUENCE [LARGE SCALE GENOMIC DNA]</scope>
    <source>
        <strain evidence="4 5">CGMCC 1.7031</strain>
    </source>
</reference>